<sequence length="566" mass="63126">MATIDDFIHEPRVAYFSMEIALRNEIPTYAGGLGVLAGDTLRSAADLEIPLVAVTLASTAGYFRQMIDAEGRQTEQTDPWEPSQWAVSLDAIVAVTIEGRRVWIGGWLYVLGGHMNGTQPVVLLDTDLEQNGADDRAITRQLYGGDEAYRLRQEVVLGIGGIRMLQALGFQLRQYHMNEGHSALLALELLRRYAHPTEEVRAGESPYDIPRVRELCCFTTHTPVEAGHDKFGYDLVQRVLGDYIDPLTLRHLAGAEDLNMTRLALNLSEYVNGVARRHAEVSRHMFPGYHVHAVTNGVHPFTWTSVPFRKLFDARLPGWCHEPELLMRAECCIPDESVLMAHEEAKQRLIDEVNTRSGISLSVDCFTLGFARRMTAYKRPDLLFSDLERLQEIARRHPIQIVLAGKAHPKDASGKQLIETLHNHIRELGSVIPVAYLPDYDMATALALVSGVDVWLNTPLRPMEASGTSGMKAAFNGVPHVSVLDGWWIEGCIEGITGWAIGDDASSANGNDAGHLYQKLEQTILPLYYEDRAGWTAIMKGAIAKCASYFNSQRMMRRYASEAYVR</sequence>
<dbReference type="STRING" id="1748243.Tel_11830"/>
<dbReference type="GO" id="GO:0030170">
    <property type="term" value="F:pyridoxal phosphate binding"/>
    <property type="evidence" value="ECO:0007669"/>
    <property type="project" value="InterPro"/>
</dbReference>
<dbReference type="PANTHER" id="PTHR42655">
    <property type="entry name" value="GLYCOGEN PHOSPHORYLASE"/>
    <property type="match status" value="1"/>
</dbReference>
<dbReference type="GO" id="GO:0008184">
    <property type="term" value="F:glycogen phosphorylase activity"/>
    <property type="evidence" value="ECO:0007669"/>
    <property type="project" value="InterPro"/>
</dbReference>
<dbReference type="Pfam" id="PF00343">
    <property type="entry name" value="Phosphorylase"/>
    <property type="match status" value="1"/>
</dbReference>
<dbReference type="AlphaFoldDB" id="A0A0S2TF95"/>
<evidence type="ECO:0000313" key="3">
    <source>
        <dbReference type="Proteomes" id="UP000055136"/>
    </source>
</evidence>
<gene>
    <name evidence="2" type="ORF">Tel_11830</name>
</gene>
<accession>A0A0S2TF95</accession>
<dbReference type="InterPro" id="IPR000811">
    <property type="entry name" value="Glyco_trans_35"/>
</dbReference>
<dbReference type="EMBL" id="CP013099">
    <property type="protein sequence ID" value="ALP53764.1"/>
    <property type="molecule type" value="Genomic_DNA"/>
</dbReference>
<protein>
    <submittedName>
        <fullName evidence="2">Alpha-glucan phosphorylase</fullName>
    </submittedName>
</protein>
<dbReference type="NCBIfam" id="TIGR02094">
    <property type="entry name" value="more_P_ylases"/>
    <property type="match status" value="1"/>
</dbReference>
<organism evidence="2 3">
    <name type="scientific">Candidatus Tenderia electrophaga</name>
    <dbReference type="NCBI Taxonomy" id="1748243"/>
    <lineage>
        <taxon>Bacteria</taxon>
        <taxon>Pseudomonadati</taxon>
        <taxon>Pseudomonadota</taxon>
        <taxon>Gammaproteobacteria</taxon>
        <taxon>Candidatus Tenderiales</taxon>
        <taxon>Candidatus Tenderiaceae</taxon>
        <taxon>Candidatus Tenderia</taxon>
    </lineage>
</organism>
<dbReference type="Proteomes" id="UP000055136">
    <property type="component" value="Chromosome"/>
</dbReference>
<dbReference type="KEGG" id="tee:Tel_11830"/>
<keyword evidence="3" id="KW-1185">Reference proteome</keyword>
<dbReference type="InterPro" id="IPR052182">
    <property type="entry name" value="Glycogen/Maltodextrin_Phosph"/>
</dbReference>
<dbReference type="SUPFAM" id="SSF53756">
    <property type="entry name" value="UDP-Glycosyltransferase/glycogen phosphorylase"/>
    <property type="match status" value="1"/>
</dbReference>
<reference evidence="2" key="1">
    <citation type="submission" date="2015-10" db="EMBL/GenBank/DDBJ databases">
        <title>Description of Candidatus Tenderia electrophaga gen. nov, sp. nov., an Uncultivated Electroautotroph from a Biocathode Enrichment.</title>
        <authorList>
            <person name="Eddie B.J."/>
            <person name="Malanoski A.P."/>
            <person name="Wang Z."/>
            <person name="Hall R.J."/>
            <person name="Oh S.D."/>
            <person name="Heiner C."/>
            <person name="Lin B."/>
            <person name="Strycharz-Glaven S.M."/>
        </authorList>
    </citation>
    <scope>NUCLEOTIDE SEQUENCE [LARGE SCALE GENOMIC DNA]</scope>
    <source>
        <strain evidence="2">NRL1</strain>
    </source>
</reference>
<evidence type="ECO:0000313" key="2">
    <source>
        <dbReference type="EMBL" id="ALP53764.1"/>
    </source>
</evidence>
<dbReference type="GO" id="GO:0005975">
    <property type="term" value="P:carbohydrate metabolic process"/>
    <property type="evidence" value="ECO:0007669"/>
    <property type="project" value="InterPro"/>
</dbReference>
<comment type="similarity">
    <text evidence="1">Belongs to the glycogen phosphorylase family.</text>
</comment>
<dbReference type="PANTHER" id="PTHR42655:SF1">
    <property type="entry name" value="GLYCOGEN PHOSPHORYLASE"/>
    <property type="match status" value="1"/>
</dbReference>
<dbReference type="Gene3D" id="3.40.50.2000">
    <property type="entry name" value="Glycogen Phosphorylase B"/>
    <property type="match status" value="3"/>
</dbReference>
<proteinExistence type="inferred from homology"/>
<dbReference type="InterPro" id="IPR011834">
    <property type="entry name" value="Agluc_phsphrylas"/>
</dbReference>
<evidence type="ECO:0000256" key="1">
    <source>
        <dbReference type="ARBA" id="ARBA00006047"/>
    </source>
</evidence>
<name>A0A0S2TF95_9GAMM</name>